<evidence type="ECO:0000313" key="4">
    <source>
        <dbReference type="Proteomes" id="UP000691718"/>
    </source>
</evidence>
<name>A0A8S3Y0U6_PARAO</name>
<sequence length="1330" mass="153935">MSKENTNLRLLGSPVNLSYRSKRKDDKKNIRNRPRSALQNSCYTPDCQDRFKRPFSADTKERIPPTQSFLKSYSEDLLQTYNNGRRISPKKVASPTAELLGDIIPFNGNTIERTKELCSNASDHGSEDTFISLGTKIKTKAQLAPKNKTTNTKALKYRNIAKRGRKIMEHATNDNRLNQNYGLEITITERSPCRKNELLHHRSASPSFKPSSYESYFVSFDDDYECPQDNETNETYKELDSDNMQLDVEKAIDIYSHRLNLTKQQLSLVEEESTQDLESIPSQNLSNAPQDSLYNKNLIANNNEEKDDDYLKNLQNFSYESRTYGSFYDDFNLAKDYSLKTKFSSTVIHTDSSSKDSGYPDSAIKEDGMYQNFSLPSSSLLKKSNSDNKLNDQPKSLDSASSTSNEKDYHKTYPLHKKWTEPLNHSRLLYKDFFLKTEGHLALPPQNSPDSMHTTSNQNENKTTIVKLDDKDENCEYPNYLRNSSAKAYTSKVIEDYKREIEAINNLHDLTIKDIKTDPISTTPLNVDVMLENPKETFEEKDESIEISHKSSDISDLPQDNKNSLHNNKTDITKVTTKELIQNYFKVKNDYPKSTKDTVIKNLKKFEKKINNFNNKSGFKFDWKNDRNNVAKTVQDSLKHQSPKTIYTTKLPLSARIESVQNDKDVDSWMSLAVTSPKVANVVCTENVEITKVADVACAETSEISETLKPTTTDTSSVSEGKAIPVANVGTEQSTKARDLDSKSTVLDIYSMLKEIESYGDNPVTVPNVEELKMEEVKEGRSTPKDNFMEIFEFLEKVEQSANDALSVITNSTPQTTPKLEVLLKLPQTELAQRLVTASLQLEERSCCIALLQESLANHKQQMISKVSNLEKQSQRNIMKVKQDCEETIKRHQNFIDQLINDKKTLNHRIEQLVDERRALEERWKRSVQTLEERYKLELRNQHDKMAAAQQVAKQRWVRQKAEKIKELTVKGLESELREMADRQQKEISDLKMAHAEQMGKAQAKHANELEELRRTLEQEKEDSLVKERQLASSRLEKQILEIERTYQEQRTRLVSELRAESERAAQQLSEREQQQRATMEKWKEEQEKLLEERRAQLDKDIAAEKAKLEEQLKEKCAELEEEFEKHKKEFEAQQQIILKKKVAEISAQYKLERDREIEKAIESMEAEAQAGRRELQDALRRNKEQYEMELRELAETEQATLKRYQDAQARVRHTEDRCAELEVAIGQLETRNKVLTEKNIQLENRAEEIRASCDEAWKNKMDALNKELEDTRIKHDEQMHQLYAKVKIAVARKDSTIQALTRENAKYQEKVTLLEQKLQQQRKDFLKQK</sequence>
<dbReference type="EMBL" id="CAJQZP010001427">
    <property type="protein sequence ID" value="CAG5045366.1"/>
    <property type="molecule type" value="Genomic_DNA"/>
</dbReference>
<feature type="coiled-coil region" evidence="1">
    <location>
        <begin position="974"/>
        <end position="1137"/>
    </location>
</feature>
<dbReference type="GO" id="GO:0034451">
    <property type="term" value="C:centriolar satellite"/>
    <property type="evidence" value="ECO:0007669"/>
    <property type="project" value="TreeGrafter"/>
</dbReference>
<feature type="compositionally biased region" description="Basic and acidic residues" evidence="2">
    <location>
        <begin position="543"/>
        <end position="553"/>
    </location>
</feature>
<feature type="region of interest" description="Disordered" evidence="2">
    <location>
        <begin position="543"/>
        <end position="567"/>
    </location>
</feature>
<evidence type="ECO:0000256" key="1">
    <source>
        <dbReference type="SAM" id="Coils"/>
    </source>
</evidence>
<feature type="compositionally biased region" description="Polar residues" evidence="2">
    <location>
        <begin position="393"/>
        <end position="404"/>
    </location>
</feature>
<dbReference type="OrthoDB" id="197735at2759"/>
<organism evidence="3 4">
    <name type="scientific">Parnassius apollo</name>
    <name type="common">Apollo butterfly</name>
    <name type="synonym">Papilio apollo</name>
    <dbReference type="NCBI Taxonomy" id="110799"/>
    <lineage>
        <taxon>Eukaryota</taxon>
        <taxon>Metazoa</taxon>
        <taxon>Ecdysozoa</taxon>
        <taxon>Arthropoda</taxon>
        <taxon>Hexapoda</taxon>
        <taxon>Insecta</taxon>
        <taxon>Pterygota</taxon>
        <taxon>Neoptera</taxon>
        <taxon>Endopterygota</taxon>
        <taxon>Lepidoptera</taxon>
        <taxon>Glossata</taxon>
        <taxon>Ditrysia</taxon>
        <taxon>Papilionoidea</taxon>
        <taxon>Papilionidae</taxon>
        <taxon>Parnassiinae</taxon>
        <taxon>Parnassini</taxon>
        <taxon>Parnassius</taxon>
        <taxon>Parnassius</taxon>
    </lineage>
</organism>
<dbReference type="GO" id="GO:0010824">
    <property type="term" value="P:regulation of centrosome duplication"/>
    <property type="evidence" value="ECO:0007669"/>
    <property type="project" value="TreeGrafter"/>
</dbReference>
<protein>
    <submittedName>
        <fullName evidence="3">(apollo) hypothetical protein</fullName>
    </submittedName>
</protein>
<proteinExistence type="predicted"/>
<feature type="coiled-coil region" evidence="1">
    <location>
        <begin position="1162"/>
        <end position="1325"/>
    </location>
</feature>
<keyword evidence="4" id="KW-1185">Reference proteome</keyword>
<gene>
    <name evidence="3" type="ORF">PAPOLLO_LOCUS23255</name>
</gene>
<dbReference type="GO" id="GO:0035735">
    <property type="term" value="P:intraciliary transport involved in cilium assembly"/>
    <property type="evidence" value="ECO:0007669"/>
    <property type="project" value="InterPro"/>
</dbReference>
<comment type="caution">
    <text evidence="3">The sequence shown here is derived from an EMBL/GenBank/DDBJ whole genome shotgun (WGS) entry which is preliminary data.</text>
</comment>
<dbReference type="InterPro" id="IPR030465">
    <property type="entry name" value="CEP131"/>
</dbReference>
<dbReference type="GO" id="GO:0005929">
    <property type="term" value="C:cilium"/>
    <property type="evidence" value="ECO:0007669"/>
    <property type="project" value="GOC"/>
</dbReference>
<feature type="region of interest" description="Disordered" evidence="2">
    <location>
        <begin position="375"/>
        <end position="408"/>
    </location>
</feature>
<reference evidence="3" key="1">
    <citation type="submission" date="2021-04" db="EMBL/GenBank/DDBJ databases">
        <authorList>
            <person name="Tunstrom K."/>
        </authorList>
    </citation>
    <scope>NUCLEOTIDE SEQUENCE</scope>
</reference>
<feature type="coiled-coil region" evidence="1">
    <location>
        <begin position="896"/>
        <end position="923"/>
    </location>
</feature>
<accession>A0A8S3Y0U6</accession>
<dbReference type="PANTHER" id="PTHR31540:SF1">
    <property type="entry name" value="CENTROSOMAL PROTEIN OF 131 KDA"/>
    <property type="match status" value="1"/>
</dbReference>
<feature type="region of interest" description="Disordered" evidence="2">
    <location>
        <begin position="19"/>
        <end position="41"/>
    </location>
</feature>
<evidence type="ECO:0000313" key="3">
    <source>
        <dbReference type="EMBL" id="CAG5045366.1"/>
    </source>
</evidence>
<dbReference type="PANTHER" id="PTHR31540">
    <property type="entry name" value="CENTROSOMAL PROTEIN OF 131 KDA"/>
    <property type="match status" value="1"/>
</dbReference>
<feature type="compositionally biased region" description="Polar residues" evidence="2">
    <location>
        <begin position="558"/>
        <end position="567"/>
    </location>
</feature>
<evidence type="ECO:0000256" key="2">
    <source>
        <dbReference type="SAM" id="MobiDB-lite"/>
    </source>
</evidence>
<keyword evidence="1" id="KW-0175">Coiled coil</keyword>
<dbReference type="Proteomes" id="UP000691718">
    <property type="component" value="Unassembled WGS sequence"/>
</dbReference>